<dbReference type="Pfam" id="PF00296">
    <property type="entry name" value="Bac_luciferase"/>
    <property type="match status" value="1"/>
</dbReference>
<evidence type="ECO:0000259" key="2">
    <source>
        <dbReference type="Pfam" id="PF00296"/>
    </source>
</evidence>
<evidence type="ECO:0000313" key="3">
    <source>
        <dbReference type="EMBL" id="ORV54453.1"/>
    </source>
</evidence>
<reference evidence="3 4" key="1">
    <citation type="submission" date="2016-01" db="EMBL/GenBank/DDBJ databases">
        <title>The new phylogeny of the genus Mycobacterium.</title>
        <authorList>
            <person name="Tarcisio F."/>
            <person name="Conor M."/>
            <person name="Antonella G."/>
            <person name="Elisabetta G."/>
            <person name="Giulia F.S."/>
            <person name="Sara T."/>
            <person name="Anna F."/>
            <person name="Clotilde B."/>
            <person name="Roberto B."/>
            <person name="Veronica D.S."/>
            <person name="Fabio R."/>
            <person name="Monica P."/>
            <person name="Olivier J."/>
            <person name="Enrico T."/>
            <person name="Nicola S."/>
        </authorList>
    </citation>
    <scope>NUCLEOTIDE SEQUENCE [LARGE SCALE GENOMIC DNA]</scope>
    <source>
        <strain evidence="3 4">DSM 44852</strain>
    </source>
</reference>
<dbReference type="PANTHER" id="PTHR43244">
    <property type="match status" value="1"/>
</dbReference>
<dbReference type="PANTHER" id="PTHR43244:SF1">
    <property type="entry name" value="5,10-METHYLENETETRAHYDROMETHANOPTERIN REDUCTASE"/>
    <property type="match status" value="1"/>
</dbReference>
<dbReference type="Gene3D" id="3.20.20.30">
    <property type="entry name" value="Luciferase-like domain"/>
    <property type="match status" value="1"/>
</dbReference>
<dbReference type="SUPFAM" id="SSF51679">
    <property type="entry name" value="Bacterial luciferase-like"/>
    <property type="match status" value="1"/>
</dbReference>
<dbReference type="GO" id="GO:0016705">
    <property type="term" value="F:oxidoreductase activity, acting on paired donors, with incorporation or reduction of molecular oxygen"/>
    <property type="evidence" value="ECO:0007669"/>
    <property type="project" value="InterPro"/>
</dbReference>
<accession>A0A1X1UC91</accession>
<dbReference type="EMBL" id="LQOV01000008">
    <property type="protein sequence ID" value="ORV54453.1"/>
    <property type="molecule type" value="Genomic_DNA"/>
</dbReference>
<organism evidence="3 4">
    <name type="scientific">Mycobacterium florentinum</name>
    <dbReference type="NCBI Taxonomy" id="292462"/>
    <lineage>
        <taxon>Bacteria</taxon>
        <taxon>Bacillati</taxon>
        <taxon>Actinomycetota</taxon>
        <taxon>Actinomycetes</taxon>
        <taxon>Mycobacteriales</taxon>
        <taxon>Mycobacteriaceae</taxon>
        <taxon>Mycobacterium</taxon>
        <taxon>Mycobacterium simiae complex</taxon>
    </lineage>
</organism>
<dbReference type="InterPro" id="IPR011251">
    <property type="entry name" value="Luciferase-like_dom"/>
</dbReference>
<dbReference type="InterPro" id="IPR036661">
    <property type="entry name" value="Luciferase-like_sf"/>
</dbReference>
<keyword evidence="4" id="KW-1185">Reference proteome</keyword>
<dbReference type="Proteomes" id="UP000193010">
    <property type="component" value="Unassembled WGS sequence"/>
</dbReference>
<evidence type="ECO:0000313" key="4">
    <source>
        <dbReference type="Proteomes" id="UP000193010"/>
    </source>
</evidence>
<evidence type="ECO:0000256" key="1">
    <source>
        <dbReference type="ARBA" id="ARBA00023002"/>
    </source>
</evidence>
<comment type="caution">
    <text evidence="3">The sequence shown here is derived from an EMBL/GenBank/DDBJ whole genome shotgun (WGS) entry which is preliminary data.</text>
</comment>
<keyword evidence="1" id="KW-0560">Oxidoreductase</keyword>
<protein>
    <recommendedName>
        <fullName evidence="2">Luciferase-like domain-containing protein</fullName>
    </recommendedName>
</protein>
<dbReference type="InterPro" id="IPR050564">
    <property type="entry name" value="F420-G6PD/mer"/>
</dbReference>
<name>A0A1X1UC91_MYCFL</name>
<gene>
    <name evidence="3" type="ORF">AWC05_17795</name>
</gene>
<sequence>MKTAIALWGDRHIPASAIAEQARALESGGVDGMLIADQFGNFIPPQLWKPEIAPAAAALADPDSHSDPFTLAGYLLAAAPTLDVAVSTDSVRRGPGELVQAALTLTNMTEGEVTLQVGGGEAKQCAPFGYKRSQGMSRMEDLFRIFGAMLDSGGEPIDFEGKRWHYTGASVGGGVPRRPKIMGLGGGPILIDHTTSYADGLATTCPPVWAGPDEFARAREQILETVAAKGRDPGEFEFAVWFPCLIGRDTNQLEEKFTNPLIKWLAAVFGRIEPTDWDKIGLESPFPDGWRYYSDLLPRNTPDSLIEGVLGTATDAHVTSGWVCGTPAEVAATIAEYVAAGADWVCPMDYLPMVLDPVEAVAAFERSIQTAGLIKQYSSGPLTAPREPLTPAR</sequence>
<dbReference type="AlphaFoldDB" id="A0A1X1UC91"/>
<feature type="domain" description="Luciferase-like" evidence="2">
    <location>
        <begin position="14"/>
        <end position="343"/>
    </location>
</feature>
<dbReference type="STRING" id="292462.AWC05_17795"/>
<proteinExistence type="predicted"/>